<organism evidence="1 2">
    <name type="scientific">Evansella vedderi</name>
    <dbReference type="NCBI Taxonomy" id="38282"/>
    <lineage>
        <taxon>Bacteria</taxon>
        <taxon>Bacillati</taxon>
        <taxon>Bacillota</taxon>
        <taxon>Bacilli</taxon>
        <taxon>Bacillales</taxon>
        <taxon>Bacillaceae</taxon>
        <taxon>Evansella</taxon>
    </lineage>
</organism>
<dbReference type="InterPro" id="IPR029063">
    <property type="entry name" value="SAM-dependent_MTases_sf"/>
</dbReference>
<sequence length="54" mass="5653">MEGLKILCLPSGGGQQGPILAAAGADVTVIDISKKQLEQDGKVAKRDGLTLKRY</sequence>
<evidence type="ECO:0000313" key="2">
    <source>
        <dbReference type="Proteomes" id="UP001230005"/>
    </source>
</evidence>
<dbReference type="GO" id="GO:0032259">
    <property type="term" value="P:methylation"/>
    <property type="evidence" value="ECO:0007669"/>
    <property type="project" value="UniProtKB-KW"/>
</dbReference>
<name>A0ABU0A0T3_9BACI</name>
<dbReference type="Proteomes" id="UP001230005">
    <property type="component" value="Unassembled WGS sequence"/>
</dbReference>
<reference evidence="1 2" key="1">
    <citation type="submission" date="2023-07" db="EMBL/GenBank/DDBJ databases">
        <title>Genomic Encyclopedia of Type Strains, Phase IV (KMG-IV): sequencing the most valuable type-strain genomes for metagenomic binning, comparative biology and taxonomic classification.</title>
        <authorList>
            <person name="Goeker M."/>
        </authorList>
    </citation>
    <scope>NUCLEOTIDE SEQUENCE [LARGE SCALE GENOMIC DNA]</scope>
    <source>
        <strain evidence="1 2">DSM 9768</strain>
    </source>
</reference>
<gene>
    <name evidence="1" type="ORF">J2S74_003748</name>
</gene>
<dbReference type="EMBL" id="JAUSUG010000016">
    <property type="protein sequence ID" value="MDQ0256328.1"/>
    <property type="molecule type" value="Genomic_DNA"/>
</dbReference>
<comment type="caution">
    <text evidence="1">The sequence shown here is derived from an EMBL/GenBank/DDBJ whole genome shotgun (WGS) entry which is preliminary data.</text>
</comment>
<accession>A0ABU0A0T3</accession>
<evidence type="ECO:0000313" key="1">
    <source>
        <dbReference type="EMBL" id="MDQ0256328.1"/>
    </source>
</evidence>
<dbReference type="SUPFAM" id="SSF53335">
    <property type="entry name" value="S-adenosyl-L-methionine-dependent methyltransferases"/>
    <property type="match status" value="1"/>
</dbReference>
<proteinExistence type="predicted"/>
<keyword evidence="1" id="KW-0489">Methyltransferase</keyword>
<protein>
    <submittedName>
        <fullName evidence="1">2-polyprenyl-3-methyl-5-hydroxy-6-metoxy-1, 4-benzoquinol methylase</fullName>
    </submittedName>
</protein>
<keyword evidence="2" id="KW-1185">Reference proteome</keyword>
<dbReference type="GO" id="GO:0008168">
    <property type="term" value="F:methyltransferase activity"/>
    <property type="evidence" value="ECO:0007669"/>
    <property type="project" value="UniProtKB-KW"/>
</dbReference>
<keyword evidence="1" id="KW-0808">Transferase</keyword>